<geneLocation type="plasmid" evidence="1">
    <name>megaplasmid pMP7017</name>
</geneLocation>
<dbReference type="AlphaFoldDB" id="A0A0A0UUI6"/>
<keyword evidence="1" id="KW-0614">Plasmid</keyword>
<organism evidence="1">
    <name type="scientific">Bifidobacterium breve</name>
    <dbReference type="NCBI Taxonomy" id="1685"/>
    <lineage>
        <taxon>Bacteria</taxon>
        <taxon>Bacillati</taxon>
        <taxon>Actinomycetota</taxon>
        <taxon>Actinomycetes</taxon>
        <taxon>Bifidobacteriales</taxon>
        <taxon>Bifidobacteriaceae</taxon>
        <taxon>Bifidobacterium</taxon>
    </lineage>
</organism>
<gene>
    <name evidence="1" type="ORF">B7017_p0107</name>
</gene>
<evidence type="ECO:0000313" key="1">
    <source>
        <dbReference type="EMBL" id="AIW55161.1"/>
    </source>
</evidence>
<dbReference type="EMBL" id="KM406416">
    <property type="protein sequence ID" value="AIW55161.1"/>
    <property type="molecule type" value="Genomic_DNA"/>
</dbReference>
<reference evidence="1" key="1">
    <citation type="journal article" date="2015" name="Appl. Environ. Microbiol.">
        <title>Discovery of a conjugative megaplasmid in Bifidobacterium breve.</title>
        <authorList>
            <person name="Bottacini F."/>
            <person name="O'Connell Motherway M."/>
            <person name="Casey E."/>
            <person name="McDonnell B."/>
            <person name="Mahony J."/>
            <person name="Ventura M."/>
            <person name="van Sinderen D."/>
        </authorList>
    </citation>
    <scope>NUCLEOTIDE SEQUENCE</scope>
    <source>
        <strain evidence="1">JCM 7017</strain>
        <plasmid evidence="1">megaplasmid pMP7017</plasmid>
    </source>
</reference>
<proteinExistence type="predicted"/>
<accession>A0A0A0UUI6</accession>
<sequence length="64" mass="6777">MIEIELDDEKLMKPAGCALCGCTVGLVPSPYGSVCMRCVLADKQIGANHASLLFTLPDRDVVPA</sequence>
<name>A0A0A0UUI6_BIFBR</name>
<dbReference type="RefSeq" id="WP_052791225.1">
    <property type="nucleotide sequence ID" value="NZ_JAWWYB010000005.1"/>
</dbReference>
<protein>
    <submittedName>
        <fullName evidence="1">Uncharacterized protein</fullName>
    </submittedName>
</protein>